<accession>A0A8B6BLV7</accession>
<proteinExistence type="predicted"/>
<dbReference type="InterPro" id="IPR050778">
    <property type="entry name" value="Cueball_EGF_LRP_Nidogen"/>
</dbReference>
<keyword evidence="3" id="KW-1185">Reference proteome</keyword>
<dbReference type="GO" id="GO:0017147">
    <property type="term" value="F:Wnt-protein binding"/>
    <property type="evidence" value="ECO:0007669"/>
    <property type="project" value="TreeGrafter"/>
</dbReference>
<dbReference type="InterPro" id="IPR000033">
    <property type="entry name" value="LDLR_classB_rpt"/>
</dbReference>
<dbReference type="Pfam" id="PF16472">
    <property type="entry name" value="DUF5050"/>
    <property type="match status" value="1"/>
</dbReference>
<evidence type="ECO:0000313" key="2">
    <source>
        <dbReference type="EMBL" id="VDH92242.1"/>
    </source>
</evidence>
<comment type="caution">
    <text evidence="2">The sequence shown here is derived from an EMBL/GenBank/DDBJ whole genome shotgun (WGS) entry which is preliminary data.</text>
</comment>
<dbReference type="GO" id="GO:0060070">
    <property type="term" value="P:canonical Wnt signaling pathway"/>
    <property type="evidence" value="ECO:0007669"/>
    <property type="project" value="TreeGrafter"/>
</dbReference>
<dbReference type="PANTHER" id="PTHR46513:SF13">
    <property type="entry name" value="EGF-LIKE DOMAIN-CONTAINING PROTEIN"/>
    <property type="match status" value="1"/>
</dbReference>
<dbReference type="OrthoDB" id="6082544at2759"/>
<dbReference type="InterPro" id="IPR011042">
    <property type="entry name" value="6-blade_b-propeller_TolB-like"/>
</dbReference>
<dbReference type="SUPFAM" id="SSF63825">
    <property type="entry name" value="YWTD domain"/>
    <property type="match status" value="1"/>
</dbReference>
<dbReference type="SMART" id="SM00135">
    <property type="entry name" value="LY"/>
    <property type="match status" value="3"/>
</dbReference>
<protein>
    <recommendedName>
        <fullName evidence="1">Prolow-density lipoprotein receptor-related protein 1-like beta-propeller domain-containing protein</fullName>
    </recommendedName>
</protein>
<organism evidence="2 3">
    <name type="scientific">Mytilus galloprovincialis</name>
    <name type="common">Mediterranean mussel</name>
    <dbReference type="NCBI Taxonomy" id="29158"/>
    <lineage>
        <taxon>Eukaryota</taxon>
        <taxon>Metazoa</taxon>
        <taxon>Spiralia</taxon>
        <taxon>Lophotrochozoa</taxon>
        <taxon>Mollusca</taxon>
        <taxon>Bivalvia</taxon>
        <taxon>Autobranchia</taxon>
        <taxon>Pteriomorphia</taxon>
        <taxon>Mytilida</taxon>
        <taxon>Mytiloidea</taxon>
        <taxon>Mytilidae</taxon>
        <taxon>Mytilinae</taxon>
        <taxon>Mytilus</taxon>
    </lineage>
</organism>
<dbReference type="PANTHER" id="PTHR46513">
    <property type="entry name" value="VITELLOGENIN RECEPTOR-LIKE PROTEIN-RELATED-RELATED"/>
    <property type="match status" value="1"/>
</dbReference>
<dbReference type="InterPro" id="IPR032485">
    <property type="entry name" value="LRP1-like_beta_prop"/>
</dbReference>
<feature type="domain" description="Prolow-density lipoprotein receptor-related protein 1-like beta-propeller" evidence="1">
    <location>
        <begin position="18"/>
        <end position="165"/>
    </location>
</feature>
<evidence type="ECO:0000313" key="3">
    <source>
        <dbReference type="Proteomes" id="UP000596742"/>
    </source>
</evidence>
<name>A0A8B6BLV7_MYTGA</name>
<dbReference type="EMBL" id="UYJE01000314">
    <property type="protein sequence ID" value="VDH92242.1"/>
    <property type="molecule type" value="Genomic_DNA"/>
</dbReference>
<evidence type="ECO:0000259" key="1">
    <source>
        <dbReference type="Pfam" id="PF16472"/>
    </source>
</evidence>
<dbReference type="GO" id="GO:0042813">
    <property type="term" value="F:Wnt receptor activity"/>
    <property type="evidence" value="ECO:0007669"/>
    <property type="project" value="TreeGrafter"/>
</dbReference>
<gene>
    <name evidence="2" type="ORF">MGAL_10B025313</name>
</gene>
<sequence length="195" mass="22305">MLETIVTTIYPVGISFDSVNGHIYWTETYNPGKIMRCNSDGSNVTIIVYETKPTALTLDTQNRLIYYGQQTSPSQIFRINFDGTDKRVIVKDLATYVFGIEIVADVDVKSLYWMAYTTGDLQSAWYNGSNFKTITSTFATNTNWDIDVDEDFIFYTTNNQIVKINKYLGQNPTVVHTDTQQIYGLLFYKQEGKNI</sequence>
<dbReference type="Proteomes" id="UP000596742">
    <property type="component" value="Unassembled WGS sequence"/>
</dbReference>
<reference evidence="2" key="1">
    <citation type="submission" date="2018-11" db="EMBL/GenBank/DDBJ databases">
        <authorList>
            <person name="Alioto T."/>
            <person name="Alioto T."/>
        </authorList>
    </citation>
    <scope>NUCLEOTIDE SEQUENCE</scope>
</reference>
<dbReference type="AlphaFoldDB" id="A0A8B6BLV7"/>
<dbReference type="Gene3D" id="2.120.10.30">
    <property type="entry name" value="TolB, C-terminal domain"/>
    <property type="match status" value="1"/>
</dbReference>
<dbReference type="GO" id="GO:0005886">
    <property type="term" value="C:plasma membrane"/>
    <property type="evidence" value="ECO:0007669"/>
    <property type="project" value="TreeGrafter"/>
</dbReference>